<evidence type="ECO:0000313" key="2">
    <source>
        <dbReference type="Proteomes" id="UP001519292"/>
    </source>
</evidence>
<accession>A0ABS4MDZ4</accession>
<dbReference type="Proteomes" id="UP001519292">
    <property type="component" value="Unassembled WGS sequence"/>
</dbReference>
<dbReference type="EMBL" id="JAGGLU010000005">
    <property type="protein sequence ID" value="MBP2057903.1"/>
    <property type="molecule type" value="Genomic_DNA"/>
</dbReference>
<gene>
    <name evidence="1" type="ORF">J2Z60_001078</name>
</gene>
<dbReference type="RefSeq" id="WP_209686648.1">
    <property type="nucleotide sequence ID" value="NZ_JAGGLU010000005.1"/>
</dbReference>
<organism evidence="1 2">
    <name type="scientific">Lactobacillus colini</name>
    <dbReference type="NCBI Taxonomy" id="1819254"/>
    <lineage>
        <taxon>Bacteria</taxon>
        <taxon>Bacillati</taxon>
        <taxon>Bacillota</taxon>
        <taxon>Bacilli</taxon>
        <taxon>Lactobacillales</taxon>
        <taxon>Lactobacillaceae</taxon>
        <taxon>Lactobacillus</taxon>
    </lineage>
</organism>
<protein>
    <recommendedName>
        <fullName evidence="3">Phage protein</fullName>
    </recommendedName>
</protein>
<evidence type="ECO:0008006" key="3">
    <source>
        <dbReference type="Google" id="ProtNLM"/>
    </source>
</evidence>
<proteinExistence type="predicted"/>
<comment type="caution">
    <text evidence="1">The sequence shown here is derived from an EMBL/GenBank/DDBJ whole genome shotgun (WGS) entry which is preliminary data.</text>
</comment>
<reference evidence="1 2" key="1">
    <citation type="submission" date="2021-03" db="EMBL/GenBank/DDBJ databases">
        <title>Genomic Encyclopedia of Type Strains, Phase IV (KMG-IV): sequencing the most valuable type-strain genomes for metagenomic binning, comparative biology and taxonomic classification.</title>
        <authorList>
            <person name="Goeker M."/>
        </authorList>
    </citation>
    <scope>NUCLEOTIDE SEQUENCE [LARGE SCALE GENOMIC DNA]</scope>
    <source>
        <strain evidence="1 2">DSM 101872</strain>
    </source>
</reference>
<sequence length="152" mass="16753">MASQHEIQSGWYKGIEKLLHGIYAGIKVAYLATVVKYNPKKHVADILPLVIGSDGQKSAQFLDIPVAKSCYYLDEWFDKVSGEFAKIDAKTGSNLSKKIPPESPKKPIMHKGAVVVVVVLDRDSDNWDGAKPFKLNSSRLHDSNDSIIVGVM</sequence>
<name>A0ABS4MDZ4_9LACO</name>
<keyword evidence="2" id="KW-1185">Reference proteome</keyword>
<evidence type="ECO:0000313" key="1">
    <source>
        <dbReference type="EMBL" id="MBP2057903.1"/>
    </source>
</evidence>